<feature type="domain" description="Protein kinase" evidence="9">
    <location>
        <begin position="50"/>
        <end position="314"/>
    </location>
</feature>
<dbReference type="EC" id="2.7.11.1" evidence="1"/>
<proteinExistence type="predicted"/>
<dbReference type="Gene3D" id="1.10.510.10">
    <property type="entry name" value="Transferase(Phosphotransferase) domain 1"/>
    <property type="match status" value="1"/>
</dbReference>
<dbReference type="EMBL" id="JMCB01000002">
    <property type="protein sequence ID" value="KFE71086.1"/>
    <property type="molecule type" value="Genomic_DNA"/>
</dbReference>
<dbReference type="PROSITE" id="PS50011">
    <property type="entry name" value="PROTEIN_KINASE_DOM"/>
    <property type="match status" value="1"/>
</dbReference>
<feature type="binding site" evidence="8">
    <location>
        <position position="79"/>
    </location>
    <ligand>
        <name>ATP</name>
        <dbReference type="ChEBI" id="CHEBI:30616"/>
    </ligand>
</feature>
<keyword evidence="3" id="KW-0808">Transferase</keyword>
<protein>
    <recommendedName>
        <fullName evidence="1">non-specific serine/threonine protein kinase</fullName>
        <ecNumber evidence="1">2.7.11.1</ecNumber>
    </recommendedName>
</protein>
<keyword evidence="2 10" id="KW-0723">Serine/threonine-protein kinase</keyword>
<dbReference type="GO" id="GO:0005524">
    <property type="term" value="F:ATP binding"/>
    <property type="evidence" value="ECO:0007669"/>
    <property type="project" value="UniProtKB-UniRule"/>
</dbReference>
<keyword evidence="7" id="KW-0802">TPR repeat</keyword>
<keyword evidence="11" id="KW-1185">Reference proteome</keyword>
<reference evidence="10 11" key="1">
    <citation type="submission" date="2014-04" db="EMBL/GenBank/DDBJ databases">
        <title>Genome assembly of Hyalangium minutum DSM 14724.</title>
        <authorList>
            <person name="Sharma G."/>
            <person name="Subramanian S."/>
        </authorList>
    </citation>
    <scope>NUCLEOTIDE SEQUENCE [LARGE SCALE GENOMIC DNA]</scope>
    <source>
        <strain evidence="10 11">DSM 14724</strain>
    </source>
</reference>
<name>A0A085WTS3_9BACT</name>
<dbReference type="Pfam" id="PF00069">
    <property type="entry name" value="Pkinase"/>
    <property type="match status" value="1"/>
</dbReference>
<dbReference type="AlphaFoldDB" id="A0A085WTS3"/>
<dbReference type="PANTHER" id="PTHR43289:SF6">
    <property type="entry name" value="SERINE_THREONINE-PROTEIN KINASE NEKL-3"/>
    <property type="match status" value="1"/>
</dbReference>
<dbReference type="Gene3D" id="2.40.10.220">
    <property type="entry name" value="predicted glycosyltransferase like domains"/>
    <property type="match status" value="1"/>
</dbReference>
<evidence type="ECO:0000259" key="9">
    <source>
        <dbReference type="PROSITE" id="PS50011"/>
    </source>
</evidence>
<evidence type="ECO:0000256" key="8">
    <source>
        <dbReference type="PROSITE-ProRule" id="PRU10141"/>
    </source>
</evidence>
<dbReference type="InterPro" id="IPR019734">
    <property type="entry name" value="TPR_rpt"/>
</dbReference>
<evidence type="ECO:0000256" key="1">
    <source>
        <dbReference type="ARBA" id="ARBA00012513"/>
    </source>
</evidence>
<dbReference type="CDD" id="cd14014">
    <property type="entry name" value="STKc_PknB_like"/>
    <property type="match status" value="1"/>
</dbReference>
<dbReference type="InterPro" id="IPR008271">
    <property type="entry name" value="Ser/Thr_kinase_AS"/>
</dbReference>
<evidence type="ECO:0000256" key="2">
    <source>
        <dbReference type="ARBA" id="ARBA00022527"/>
    </source>
</evidence>
<sequence length="619" mass="67915">MQAPPSACHCESQHREADHCPTLVRSGEGPVARPLLEREENFLGQKFGSFEVVRELGRGGMGSVWLAEHTLIRKRVAVKVLHAHLAKDRRLVARFLSEARTLTVIQHENVVALQDLDMREGRPYLVMEYLEGQNLAAFAEGPLEPALVVELLSQVCDALAAAHAHGVVHRDLKPANVFLVPMGNGRHRVKLLDFGIAKLLSYPGGMTPTQEGMLLGTPEFMSPEQCNGETVDGRTDLYAVGVMGYLLGTGRLPFSGSPAEVLVGHLMKAPRLPHEVRPEVPPALSQVLMKAMAKRPEDRFSSAAELRQALQAVLKPEPAKASMLMARVRANGRPAFEELRCERVGRAGLFLQTESVPPPLLEEVGLLLRLPGGELSCTAQVVRHVSAEQARQWNMAPGFGVQLRDTAPGFLEAFERLLAGERLSPQTPPLSSAREDARAEAVLQRYRERLQGDHYLALGTTWEADFDTVRGCARAARQALEPLLKLPLSLGQRAQVERVLERVAQAAHVLGHPERRTEYDAGLRNLEGLLRCLSAGLTVTELERCRRQFLAKNRVPEGHATIHLKTGDAFAAQGKLTEALVAYGAALRADPLHLEALKRWRSLRARLLTASGPSSALGR</sequence>
<dbReference type="PROSITE" id="PS00107">
    <property type="entry name" value="PROTEIN_KINASE_ATP"/>
    <property type="match status" value="1"/>
</dbReference>
<keyword evidence="5 10" id="KW-0418">Kinase</keyword>
<dbReference type="GO" id="GO:0004674">
    <property type="term" value="F:protein serine/threonine kinase activity"/>
    <property type="evidence" value="ECO:0007669"/>
    <property type="project" value="UniProtKB-KW"/>
</dbReference>
<dbReference type="FunFam" id="1.10.510.10:FF:000021">
    <property type="entry name" value="Serine/threonine protein kinase"/>
    <property type="match status" value="1"/>
</dbReference>
<dbReference type="PANTHER" id="PTHR43289">
    <property type="entry name" value="MITOGEN-ACTIVATED PROTEIN KINASE KINASE KINASE 20-RELATED"/>
    <property type="match status" value="1"/>
</dbReference>
<keyword evidence="6 8" id="KW-0067">ATP-binding</keyword>
<feature type="repeat" description="TPR" evidence="7">
    <location>
        <begin position="560"/>
        <end position="593"/>
    </location>
</feature>
<dbReference type="PROSITE" id="PS00108">
    <property type="entry name" value="PROTEIN_KINASE_ST"/>
    <property type="match status" value="1"/>
</dbReference>
<evidence type="ECO:0000256" key="4">
    <source>
        <dbReference type="ARBA" id="ARBA00022741"/>
    </source>
</evidence>
<dbReference type="InterPro" id="IPR000719">
    <property type="entry name" value="Prot_kinase_dom"/>
</dbReference>
<dbReference type="OrthoDB" id="5524433at2"/>
<dbReference type="PATRIC" id="fig|394096.3.peg.865"/>
<dbReference type="SMART" id="SM00220">
    <property type="entry name" value="S_TKc"/>
    <property type="match status" value="1"/>
</dbReference>
<evidence type="ECO:0000256" key="3">
    <source>
        <dbReference type="ARBA" id="ARBA00022679"/>
    </source>
</evidence>
<dbReference type="STRING" id="394096.DB31_3216"/>
<evidence type="ECO:0000313" key="10">
    <source>
        <dbReference type="EMBL" id="KFE71086.1"/>
    </source>
</evidence>
<evidence type="ECO:0000256" key="6">
    <source>
        <dbReference type="ARBA" id="ARBA00022840"/>
    </source>
</evidence>
<gene>
    <name evidence="10" type="ORF">DB31_3216</name>
</gene>
<organism evidence="10 11">
    <name type="scientific">Hyalangium minutum</name>
    <dbReference type="NCBI Taxonomy" id="394096"/>
    <lineage>
        <taxon>Bacteria</taxon>
        <taxon>Pseudomonadati</taxon>
        <taxon>Myxococcota</taxon>
        <taxon>Myxococcia</taxon>
        <taxon>Myxococcales</taxon>
        <taxon>Cystobacterineae</taxon>
        <taxon>Archangiaceae</taxon>
        <taxon>Hyalangium</taxon>
    </lineage>
</organism>
<comment type="caution">
    <text evidence="10">The sequence shown here is derived from an EMBL/GenBank/DDBJ whole genome shotgun (WGS) entry which is preliminary data.</text>
</comment>
<dbReference type="SUPFAM" id="SSF56112">
    <property type="entry name" value="Protein kinase-like (PK-like)"/>
    <property type="match status" value="1"/>
</dbReference>
<dbReference type="RefSeq" id="WP_044182602.1">
    <property type="nucleotide sequence ID" value="NZ_JMCB01000002.1"/>
</dbReference>
<dbReference type="PROSITE" id="PS50005">
    <property type="entry name" value="TPR"/>
    <property type="match status" value="1"/>
</dbReference>
<evidence type="ECO:0000313" key="11">
    <source>
        <dbReference type="Proteomes" id="UP000028725"/>
    </source>
</evidence>
<dbReference type="Gene3D" id="3.30.200.20">
    <property type="entry name" value="Phosphorylase Kinase, domain 1"/>
    <property type="match status" value="1"/>
</dbReference>
<dbReference type="InterPro" id="IPR011009">
    <property type="entry name" value="Kinase-like_dom_sf"/>
</dbReference>
<accession>A0A085WTS3</accession>
<dbReference type="Proteomes" id="UP000028725">
    <property type="component" value="Unassembled WGS sequence"/>
</dbReference>
<dbReference type="InterPro" id="IPR017441">
    <property type="entry name" value="Protein_kinase_ATP_BS"/>
</dbReference>
<evidence type="ECO:0000256" key="7">
    <source>
        <dbReference type="PROSITE-ProRule" id="PRU00339"/>
    </source>
</evidence>
<keyword evidence="4 8" id="KW-0547">Nucleotide-binding</keyword>
<evidence type="ECO:0000256" key="5">
    <source>
        <dbReference type="ARBA" id="ARBA00022777"/>
    </source>
</evidence>